<keyword evidence="3" id="KW-1185">Reference proteome</keyword>
<sequence length="84" mass="9354">MGRPTLNRIGAVVVTSILTMKFITDGGKVGVLRGDKQEAEKCHNAEFGAEVAGESERNEKIATKPRRPLLEPMRTHPMEPWVRI</sequence>
<evidence type="ECO:0000313" key="2">
    <source>
        <dbReference type="EMBL" id="MED6120917.1"/>
    </source>
</evidence>
<organism evidence="2 3">
    <name type="scientific">Stylosanthes scabra</name>
    <dbReference type="NCBI Taxonomy" id="79078"/>
    <lineage>
        <taxon>Eukaryota</taxon>
        <taxon>Viridiplantae</taxon>
        <taxon>Streptophyta</taxon>
        <taxon>Embryophyta</taxon>
        <taxon>Tracheophyta</taxon>
        <taxon>Spermatophyta</taxon>
        <taxon>Magnoliopsida</taxon>
        <taxon>eudicotyledons</taxon>
        <taxon>Gunneridae</taxon>
        <taxon>Pentapetalae</taxon>
        <taxon>rosids</taxon>
        <taxon>fabids</taxon>
        <taxon>Fabales</taxon>
        <taxon>Fabaceae</taxon>
        <taxon>Papilionoideae</taxon>
        <taxon>50 kb inversion clade</taxon>
        <taxon>dalbergioids sensu lato</taxon>
        <taxon>Dalbergieae</taxon>
        <taxon>Pterocarpus clade</taxon>
        <taxon>Stylosanthes</taxon>
    </lineage>
</organism>
<dbReference type="EMBL" id="JASCZI010030301">
    <property type="protein sequence ID" value="MED6120917.1"/>
    <property type="molecule type" value="Genomic_DNA"/>
</dbReference>
<dbReference type="Proteomes" id="UP001341840">
    <property type="component" value="Unassembled WGS sequence"/>
</dbReference>
<comment type="caution">
    <text evidence="2">The sequence shown here is derived from an EMBL/GenBank/DDBJ whole genome shotgun (WGS) entry which is preliminary data.</text>
</comment>
<name>A0ABU6RAB3_9FABA</name>
<reference evidence="2 3" key="1">
    <citation type="journal article" date="2023" name="Plants (Basel)">
        <title>Bridging the Gap: Combining Genomics and Transcriptomics Approaches to Understand Stylosanthes scabra, an Orphan Legume from the Brazilian Caatinga.</title>
        <authorList>
            <person name="Ferreira-Neto J.R.C."/>
            <person name="da Silva M.D."/>
            <person name="Binneck E."/>
            <person name="de Melo N.F."/>
            <person name="da Silva R.H."/>
            <person name="de Melo A.L.T.M."/>
            <person name="Pandolfi V."/>
            <person name="Bustamante F.O."/>
            <person name="Brasileiro-Vidal A.C."/>
            <person name="Benko-Iseppon A.M."/>
        </authorList>
    </citation>
    <scope>NUCLEOTIDE SEQUENCE [LARGE SCALE GENOMIC DNA]</scope>
    <source>
        <tissue evidence="2">Leaves</tissue>
    </source>
</reference>
<gene>
    <name evidence="2" type="ORF">PIB30_025401</name>
</gene>
<evidence type="ECO:0000313" key="3">
    <source>
        <dbReference type="Proteomes" id="UP001341840"/>
    </source>
</evidence>
<evidence type="ECO:0000256" key="1">
    <source>
        <dbReference type="SAM" id="MobiDB-lite"/>
    </source>
</evidence>
<feature type="region of interest" description="Disordered" evidence="1">
    <location>
        <begin position="64"/>
        <end position="84"/>
    </location>
</feature>
<protein>
    <submittedName>
        <fullName evidence="2">Uncharacterized protein</fullName>
    </submittedName>
</protein>
<accession>A0ABU6RAB3</accession>
<proteinExistence type="predicted"/>